<dbReference type="Pfam" id="PF12704">
    <property type="entry name" value="MacB_PCD"/>
    <property type="match status" value="1"/>
</dbReference>
<sequence>MPKKQPPHANTNAVSTAEVVGMAAESLWNHKLRTGLTMLGVIIGISSVISITSVGQGVQKSTEQQIQALGTNVMLVLAGASTTGGGINQGVGSASTLTWEDAKAVAQQAPAAIGVTAFLQRQFQVVYGGQNISTSVLGTDLYYSEVKNIRPQVGQFFTQADLDAAQPVVVLGSKVRDQLFGAEVNPVGADIRIQRQSYKVLGVMEPKGAVGGQDQDDRVYVPLTNMSARLVGNNALT</sequence>
<evidence type="ECO:0000313" key="2">
    <source>
        <dbReference type="EMBL" id="RUT12998.1"/>
    </source>
</evidence>
<comment type="caution">
    <text evidence="2">The sequence shown here is derived from an EMBL/GenBank/DDBJ whole genome shotgun (WGS) entry which is preliminary data.</text>
</comment>
<dbReference type="EMBL" id="RSCK01000010">
    <property type="protein sequence ID" value="RUT12998.1"/>
    <property type="molecule type" value="Genomic_DNA"/>
</dbReference>
<protein>
    <recommendedName>
        <fullName evidence="1">MacB-like periplasmic core domain-containing protein</fullName>
    </recommendedName>
</protein>
<keyword evidence="3" id="KW-1185">Reference proteome</keyword>
<proteinExistence type="predicted"/>
<dbReference type="Proteomes" id="UP000282574">
    <property type="component" value="Unassembled WGS sequence"/>
</dbReference>
<dbReference type="InterPro" id="IPR050250">
    <property type="entry name" value="Macrolide_Exporter_MacB"/>
</dbReference>
<evidence type="ECO:0000313" key="3">
    <source>
        <dbReference type="Proteomes" id="UP000282574"/>
    </source>
</evidence>
<dbReference type="PANTHER" id="PTHR30572:SF4">
    <property type="entry name" value="ABC TRANSPORTER PERMEASE YTRF"/>
    <property type="match status" value="1"/>
</dbReference>
<dbReference type="InterPro" id="IPR025857">
    <property type="entry name" value="MacB_PCD"/>
</dbReference>
<feature type="domain" description="MacB-like periplasmic core" evidence="1">
    <location>
        <begin position="34"/>
        <end position="230"/>
    </location>
</feature>
<reference evidence="2 3" key="1">
    <citation type="journal article" date="2019" name="Genome Biol. Evol.">
        <title>Day and night: Metabolic profiles and evolutionary relationships of six axenic non-marine cyanobacteria.</title>
        <authorList>
            <person name="Will S.E."/>
            <person name="Henke P."/>
            <person name="Boedeker C."/>
            <person name="Huang S."/>
            <person name="Brinkmann H."/>
            <person name="Rohde M."/>
            <person name="Jarek M."/>
            <person name="Friedl T."/>
            <person name="Seufert S."/>
            <person name="Schumacher M."/>
            <person name="Overmann J."/>
            <person name="Neumann-Schaal M."/>
            <person name="Petersen J."/>
        </authorList>
    </citation>
    <scope>NUCLEOTIDE SEQUENCE [LARGE SCALE GENOMIC DNA]</scope>
    <source>
        <strain evidence="2 3">SAG 39.79</strain>
    </source>
</reference>
<dbReference type="PANTHER" id="PTHR30572">
    <property type="entry name" value="MEMBRANE COMPONENT OF TRANSPORTER-RELATED"/>
    <property type="match status" value="1"/>
</dbReference>
<accession>A0AB37UNR3</accession>
<dbReference type="GO" id="GO:0005886">
    <property type="term" value="C:plasma membrane"/>
    <property type="evidence" value="ECO:0007669"/>
    <property type="project" value="TreeGrafter"/>
</dbReference>
<name>A0AB37UNR3_9CYAN</name>
<organism evidence="2 3">
    <name type="scientific">Chroococcidiopsis cubana SAG 39.79</name>
    <dbReference type="NCBI Taxonomy" id="388085"/>
    <lineage>
        <taxon>Bacteria</taxon>
        <taxon>Bacillati</taxon>
        <taxon>Cyanobacteriota</taxon>
        <taxon>Cyanophyceae</taxon>
        <taxon>Chroococcidiopsidales</taxon>
        <taxon>Chroococcidiopsidaceae</taxon>
        <taxon>Chroococcidiopsis</taxon>
    </lineage>
</organism>
<dbReference type="GO" id="GO:0022857">
    <property type="term" value="F:transmembrane transporter activity"/>
    <property type="evidence" value="ECO:0007669"/>
    <property type="project" value="TreeGrafter"/>
</dbReference>
<gene>
    <name evidence="2" type="ORF">DSM107010_18440</name>
</gene>
<dbReference type="AlphaFoldDB" id="A0AB37UNR3"/>
<evidence type="ECO:0000259" key="1">
    <source>
        <dbReference type="Pfam" id="PF12704"/>
    </source>
</evidence>